<dbReference type="InterPro" id="IPR053192">
    <property type="entry name" value="Vacuole_Formation_Reg"/>
</dbReference>
<keyword evidence="5" id="KW-1185">Reference proteome</keyword>
<dbReference type="PANTHER" id="PTHR32410:SF216">
    <property type="entry name" value="PHORBOL-ESTER_DAG-TYPE DOMAIN-CONTAINING PROTEIN"/>
    <property type="match status" value="1"/>
</dbReference>
<feature type="region of interest" description="Disordered" evidence="2">
    <location>
        <begin position="30"/>
        <end position="49"/>
    </location>
</feature>
<sequence>MDSITVVKDQLLPHFSHEHPLSLVYLQQPNHKNQNSDGEDENEEQDDSVEEVRHGGKCGMCREQIWYFYRCDVCFYKIDSICATVSEQKIKHPSHPHQLERMFGHIASICVACGQNYREDEHPNLLHCPLQDEGDSLLKHHVSNQTGKQHDGEILSHSCHQHPLILYDNHTSVGKKLVSLHDPMKRVQLLCDGCVKPIMAVPFYMCCKYADEQCSFVLHEWCANLSSQIQHYFDHPEHPLVLLPKIPSKFFGVFHCKVCNLQSNGFAFGCTECDYYVDINCAFIPNEIKHEAHPGHLLLKVKPSTGRPCKACHFWGNYWGFECPTCHFYIDVKCALLLSREIKHKLDKHPLMLRYEPAENHIEEYFCEVCEDEFNPWFWFYHCNTCAQSMHTNCAPLILQSQCEQATYGCYYERGVYYYLNMKFGGKIEIKDHPHPLSFVPGIHSDGFCIDSALWVQPYCNLNISCVSSQFT</sequence>
<dbReference type="InterPro" id="IPR046349">
    <property type="entry name" value="C1-like_sf"/>
</dbReference>
<feature type="compositionally biased region" description="Acidic residues" evidence="2">
    <location>
        <begin position="37"/>
        <end position="49"/>
    </location>
</feature>
<name>A0AAD5GYV2_AMBAR</name>
<gene>
    <name evidence="4" type="ORF">M8C21_009893</name>
</gene>
<evidence type="ECO:0000313" key="5">
    <source>
        <dbReference type="Proteomes" id="UP001206925"/>
    </source>
</evidence>
<dbReference type="AlphaFoldDB" id="A0AAD5GYV2"/>
<accession>A0AAD5GYV2</accession>
<dbReference type="SUPFAM" id="SSF57889">
    <property type="entry name" value="Cysteine-rich domain"/>
    <property type="match status" value="4"/>
</dbReference>
<organism evidence="4 5">
    <name type="scientific">Ambrosia artemisiifolia</name>
    <name type="common">Common ragweed</name>
    <dbReference type="NCBI Taxonomy" id="4212"/>
    <lineage>
        <taxon>Eukaryota</taxon>
        <taxon>Viridiplantae</taxon>
        <taxon>Streptophyta</taxon>
        <taxon>Embryophyta</taxon>
        <taxon>Tracheophyta</taxon>
        <taxon>Spermatophyta</taxon>
        <taxon>Magnoliopsida</taxon>
        <taxon>eudicotyledons</taxon>
        <taxon>Gunneridae</taxon>
        <taxon>Pentapetalae</taxon>
        <taxon>asterids</taxon>
        <taxon>campanulids</taxon>
        <taxon>Asterales</taxon>
        <taxon>Asteraceae</taxon>
        <taxon>Asteroideae</taxon>
        <taxon>Heliantheae alliance</taxon>
        <taxon>Heliantheae</taxon>
        <taxon>Ambrosia</taxon>
    </lineage>
</organism>
<proteinExistence type="predicted"/>
<evidence type="ECO:0000259" key="3">
    <source>
        <dbReference type="Pfam" id="PF03107"/>
    </source>
</evidence>
<evidence type="ECO:0000313" key="4">
    <source>
        <dbReference type="EMBL" id="KAI7756583.1"/>
    </source>
</evidence>
<evidence type="ECO:0000256" key="2">
    <source>
        <dbReference type="SAM" id="MobiDB-lite"/>
    </source>
</evidence>
<reference evidence="4" key="1">
    <citation type="submission" date="2022-06" db="EMBL/GenBank/DDBJ databases">
        <title>Uncovering the hologenomic basis of an extraordinary plant invasion.</title>
        <authorList>
            <person name="Bieker V.C."/>
            <person name="Martin M.D."/>
            <person name="Gilbert T."/>
            <person name="Hodgins K."/>
            <person name="Battlay P."/>
            <person name="Petersen B."/>
            <person name="Wilson J."/>
        </authorList>
    </citation>
    <scope>NUCLEOTIDE SEQUENCE</scope>
    <source>
        <strain evidence="4">AA19_3_7</strain>
        <tissue evidence="4">Leaf</tissue>
    </source>
</reference>
<dbReference type="InterPro" id="IPR004146">
    <property type="entry name" value="DC1"/>
</dbReference>
<dbReference type="PANTHER" id="PTHR32410">
    <property type="entry name" value="CYSTEINE/HISTIDINE-RICH C1 DOMAIN FAMILY PROTEIN"/>
    <property type="match status" value="1"/>
</dbReference>
<protein>
    <recommendedName>
        <fullName evidence="3">DC1 domain-containing protein</fullName>
    </recommendedName>
</protein>
<comment type="caution">
    <text evidence="4">The sequence shown here is derived from an EMBL/GenBank/DDBJ whole genome shotgun (WGS) entry which is preliminary data.</text>
</comment>
<keyword evidence="1" id="KW-0677">Repeat</keyword>
<dbReference type="Proteomes" id="UP001206925">
    <property type="component" value="Unassembled WGS sequence"/>
</dbReference>
<feature type="domain" description="DC1" evidence="3">
    <location>
        <begin position="234"/>
        <end position="282"/>
    </location>
</feature>
<feature type="domain" description="DC1" evidence="3">
    <location>
        <begin position="349"/>
        <end position="395"/>
    </location>
</feature>
<evidence type="ECO:0000256" key="1">
    <source>
        <dbReference type="ARBA" id="ARBA00022737"/>
    </source>
</evidence>
<dbReference type="Pfam" id="PF03107">
    <property type="entry name" value="C1_2"/>
    <property type="match status" value="2"/>
</dbReference>
<dbReference type="EMBL" id="JAMZMK010000341">
    <property type="protein sequence ID" value="KAI7756583.1"/>
    <property type="molecule type" value="Genomic_DNA"/>
</dbReference>